<protein>
    <submittedName>
        <fullName evidence="4">RGS domain-containing protein</fullName>
    </submittedName>
</protein>
<keyword evidence="3" id="KW-1185">Reference proteome</keyword>
<evidence type="ECO:0000313" key="3">
    <source>
        <dbReference type="Proteomes" id="UP000272942"/>
    </source>
</evidence>
<dbReference type="EMBL" id="UZAN01044575">
    <property type="protein sequence ID" value="VDP81064.1"/>
    <property type="molecule type" value="Genomic_DNA"/>
</dbReference>
<dbReference type="WBParaSite" id="ECPE_0000743901-mRNA-1">
    <property type="protein sequence ID" value="ECPE_0000743901-mRNA-1"/>
    <property type="gene ID" value="ECPE_0000743901"/>
</dbReference>
<evidence type="ECO:0000313" key="4">
    <source>
        <dbReference type="WBParaSite" id="ECPE_0000743901-mRNA-1"/>
    </source>
</evidence>
<dbReference type="AlphaFoldDB" id="A0A183AKD8"/>
<proteinExistence type="predicted"/>
<organism evidence="4">
    <name type="scientific">Echinostoma caproni</name>
    <dbReference type="NCBI Taxonomy" id="27848"/>
    <lineage>
        <taxon>Eukaryota</taxon>
        <taxon>Metazoa</taxon>
        <taxon>Spiralia</taxon>
        <taxon>Lophotrochozoa</taxon>
        <taxon>Platyhelminthes</taxon>
        <taxon>Trematoda</taxon>
        <taxon>Digenea</taxon>
        <taxon>Plagiorchiida</taxon>
        <taxon>Echinostomata</taxon>
        <taxon>Echinostomatoidea</taxon>
        <taxon>Echinostomatidae</taxon>
        <taxon>Echinostoma</taxon>
    </lineage>
</organism>
<evidence type="ECO:0000313" key="2">
    <source>
        <dbReference type="EMBL" id="VDP81064.1"/>
    </source>
</evidence>
<sequence length="257" mass="28774">MQLKDMAPRSFTDETVRRFYQKDVPEVRAQYDCLHKLDAGNLAACAYKEYLRLNQINPDSDDLSPEEKQRIASDFRAVLQGVEQDHHLRTVSANAGQADCSFLQTFVKQSKLLAHGSVMRSPTRPSLPVMNSTKNREPVHHQGDWTHPYFTLSTQDDAFNHVLLGENRSIRSMTINDTLIGGGAARARFERLERLGELDCENSELQAALASSEPSASLHPEAVCHQANNVGKFHVVPTQLSMEPSSSAPEDDIFERV</sequence>
<reference evidence="2 3" key="2">
    <citation type="submission" date="2018-11" db="EMBL/GenBank/DDBJ databases">
        <authorList>
            <consortium name="Pathogen Informatics"/>
        </authorList>
    </citation>
    <scope>NUCLEOTIDE SEQUENCE [LARGE SCALE GENOMIC DNA]</scope>
    <source>
        <strain evidence="2 3">Egypt</strain>
    </source>
</reference>
<feature type="region of interest" description="Disordered" evidence="1">
    <location>
        <begin position="118"/>
        <end position="142"/>
    </location>
</feature>
<accession>A0A183AKD8</accession>
<name>A0A183AKD8_9TREM</name>
<evidence type="ECO:0000256" key="1">
    <source>
        <dbReference type="SAM" id="MobiDB-lite"/>
    </source>
</evidence>
<dbReference type="Proteomes" id="UP000272942">
    <property type="component" value="Unassembled WGS sequence"/>
</dbReference>
<reference evidence="4" key="1">
    <citation type="submission" date="2016-06" db="UniProtKB">
        <authorList>
            <consortium name="WormBaseParasite"/>
        </authorList>
    </citation>
    <scope>IDENTIFICATION</scope>
</reference>
<gene>
    <name evidence="2" type="ORF">ECPE_LOCUS7423</name>
</gene>
<dbReference type="OrthoDB" id="543859at2759"/>